<gene>
    <name evidence="3" type="ordered locus">BAV1371</name>
</gene>
<feature type="region of interest" description="Disordered" evidence="1">
    <location>
        <begin position="16"/>
        <end position="36"/>
    </location>
</feature>
<name>Q2L2Q4_BORA1</name>
<proteinExistence type="predicted"/>
<protein>
    <submittedName>
        <fullName evidence="3">Uncharacterized protein</fullName>
    </submittedName>
</protein>
<keyword evidence="2" id="KW-0812">Transmembrane</keyword>
<evidence type="ECO:0000256" key="1">
    <source>
        <dbReference type="SAM" id="MobiDB-lite"/>
    </source>
</evidence>
<dbReference type="OrthoDB" id="8688204at2"/>
<accession>Q2L2Q4</accession>
<feature type="transmembrane region" description="Helical" evidence="2">
    <location>
        <begin position="52"/>
        <end position="73"/>
    </location>
</feature>
<dbReference type="HOGENOM" id="CLU_2631106_0_0_4"/>
<keyword evidence="2" id="KW-1133">Transmembrane helix</keyword>
<sequence>MTTVVADALLTEPRRTRGWPFRANPPAVPAEPEPEAQADMALQRSELRRRMIWDVVMVLAWGALIPGLMWLGAAAGF</sequence>
<reference evidence="3 4" key="1">
    <citation type="journal article" date="2006" name="J. Bacteriol.">
        <title>Comparison of the genome sequence of the poultry pathogen Bordetella avium with those of B. bronchiseptica, B. pertussis, and B. parapertussis reveals extensive diversity in surface structures associated with host interaction.</title>
        <authorList>
            <person name="Sebaihia M."/>
            <person name="Preston A."/>
            <person name="Maskell D.J."/>
            <person name="Kuzmiak H."/>
            <person name="Connell T.D."/>
            <person name="King N.D."/>
            <person name="Orndorff P.E."/>
            <person name="Miyamoto D.M."/>
            <person name="Thomson N.R."/>
            <person name="Harris D."/>
            <person name="Goble A."/>
            <person name="Lord A."/>
            <person name="Murphy L."/>
            <person name="Quail M.A."/>
            <person name="Rutter S."/>
            <person name="Squares R."/>
            <person name="Squares S."/>
            <person name="Woodward J."/>
            <person name="Parkhill J."/>
            <person name="Temple L.M."/>
        </authorList>
    </citation>
    <scope>NUCLEOTIDE SEQUENCE [LARGE SCALE GENOMIC DNA]</scope>
    <source>
        <strain evidence="3 4">197N</strain>
    </source>
</reference>
<dbReference type="RefSeq" id="WP_012417052.1">
    <property type="nucleotide sequence ID" value="NC_010645.1"/>
</dbReference>
<evidence type="ECO:0000256" key="2">
    <source>
        <dbReference type="SAM" id="Phobius"/>
    </source>
</evidence>
<dbReference type="AlphaFoldDB" id="Q2L2Q4"/>
<dbReference type="KEGG" id="bav:BAV1371"/>
<dbReference type="Proteomes" id="UP000001977">
    <property type="component" value="Chromosome"/>
</dbReference>
<keyword evidence="2" id="KW-0472">Membrane</keyword>
<keyword evidence="4" id="KW-1185">Reference proteome</keyword>
<organism evidence="3 4">
    <name type="scientific">Bordetella avium (strain 197N)</name>
    <dbReference type="NCBI Taxonomy" id="360910"/>
    <lineage>
        <taxon>Bacteria</taxon>
        <taxon>Pseudomonadati</taxon>
        <taxon>Pseudomonadota</taxon>
        <taxon>Betaproteobacteria</taxon>
        <taxon>Burkholderiales</taxon>
        <taxon>Alcaligenaceae</taxon>
        <taxon>Bordetella</taxon>
    </lineage>
</organism>
<evidence type="ECO:0000313" key="4">
    <source>
        <dbReference type="Proteomes" id="UP000001977"/>
    </source>
</evidence>
<evidence type="ECO:0000313" key="3">
    <source>
        <dbReference type="EMBL" id="CAJ48980.1"/>
    </source>
</evidence>
<dbReference type="EMBL" id="AM167904">
    <property type="protein sequence ID" value="CAJ48980.1"/>
    <property type="molecule type" value="Genomic_DNA"/>
</dbReference>